<protein>
    <submittedName>
        <fullName evidence="1">Uncharacterized protein</fullName>
    </submittedName>
</protein>
<comment type="caution">
    <text evidence="1">The sequence shown here is derived from an EMBL/GenBank/DDBJ whole genome shotgun (WGS) entry which is preliminary data.</text>
</comment>
<organism evidence="1 2">
    <name type="scientific">Symbiochloris irregularis</name>
    <dbReference type="NCBI Taxonomy" id="706552"/>
    <lineage>
        <taxon>Eukaryota</taxon>
        <taxon>Viridiplantae</taxon>
        <taxon>Chlorophyta</taxon>
        <taxon>core chlorophytes</taxon>
        <taxon>Trebouxiophyceae</taxon>
        <taxon>Trebouxiales</taxon>
        <taxon>Trebouxiaceae</taxon>
        <taxon>Symbiochloris</taxon>
    </lineage>
</organism>
<keyword evidence="2" id="KW-1185">Reference proteome</keyword>
<dbReference type="AlphaFoldDB" id="A0AAW1PN14"/>
<proteinExistence type="predicted"/>
<sequence>MAEGECVAEWRGSWPVPGAAKTRAGGGGVAGAAGSGGWPAERAEVCVPPIVDVTHFHFDRTASLNIALATSAEDVGSVLALWLLDTVNAWSAERRKTLGDMKLIATHVGPSAVSDYFPISVCALNCAINARLMRRRG</sequence>
<evidence type="ECO:0000313" key="1">
    <source>
        <dbReference type="EMBL" id="KAK9810939.1"/>
    </source>
</evidence>
<dbReference type="EMBL" id="JALJOQ010000013">
    <property type="protein sequence ID" value="KAK9810939.1"/>
    <property type="molecule type" value="Genomic_DNA"/>
</dbReference>
<name>A0AAW1PN14_9CHLO</name>
<accession>A0AAW1PN14</accession>
<gene>
    <name evidence="1" type="ORF">WJX73_010159</name>
</gene>
<evidence type="ECO:0000313" key="2">
    <source>
        <dbReference type="Proteomes" id="UP001465755"/>
    </source>
</evidence>
<reference evidence="1 2" key="1">
    <citation type="journal article" date="2024" name="Nat. Commun.">
        <title>Phylogenomics reveals the evolutionary origins of lichenization in chlorophyte algae.</title>
        <authorList>
            <person name="Puginier C."/>
            <person name="Libourel C."/>
            <person name="Otte J."/>
            <person name="Skaloud P."/>
            <person name="Haon M."/>
            <person name="Grisel S."/>
            <person name="Petersen M."/>
            <person name="Berrin J.G."/>
            <person name="Delaux P.M."/>
            <person name="Dal Grande F."/>
            <person name="Keller J."/>
        </authorList>
    </citation>
    <scope>NUCLEOTIDE SEQUENCE [LARGE SCALE GENOMIC DNA]</scope>
    <source>
        <strain evidence="1 2">SAG 2036</strain>
    </source>
</reference>
<dbReference type="Proteomes" id="UP001465755">
    <property type="component" value="Unassembled WGS sequence"/>
</dbReference>